<evidence type="ECO:0000259" key="20">
    <source>
        <dbReference type="PROSITE" id="PS50507"/>
    </source>
</evidence>
<dbReference type="InterPro" id="IPR043128">
    <property type="entry name" value="Rev_trsase/Diguanyl_cyclase"/>
</dbReference>
<dbReference type="EMBL" id="PP700492">
    <property type="protein sequence ID" value="XBE43081.1"/>
    <property type="molecule type" value="Genomic_RNA"/>
</dbReference>
<dbReference type="InterPro" id="IPR027417">
    <property type="entry name" value="P-loop_NTPase"/>
</dbReference>
<dbReference type="InterPro" id="IPR014759">
    <property type="entry name" value="Helicase_SF3_ssRNA_vir"/>
</dbReference>
<name>A0AAU7BBE7_9VIRU</name>
<keyword evidence="5" id="KW-0191">Covalent protein-RNA linkage</keyword>
<keyword evidence="9" id="KW-0808">Transferase</keyword>
<dbReference type="GO" id="GO:0006351">
    <property type="term" value="P:DNA-templated transcription"/>
    <property type="evidence" value="ECO:0007669"/>
    <property type="project" value="InterPro"/>
</dbReference>
<dbReference type="Pfam" id="PF00073">
    <property type="entry name" value="Rhv"/>
    <property type="match status" value="2"/>
</dbReference>
<evidence type="ECO:0000256" key="11">
    <source>
        <dbReference type="ARBA" id="ARBA00022741"/>
    </source>
</evidence>
<feature type="compositionally biased region" description="Basic and acidic residues" evidence="19">
    <location>
        <begin position="1874"/>
        <end position="1883"/>
    </location>
</feature>
<evidence type="ECO:0000256" key="15">
    <source>
        <dbReference type="ARBA" id="ARBA00022840"/>
    </source>
</evidence>
<feature type="compositionally biased region" description="Polar residues" evidence="19">
    <location>
        <begin position="263"/>
        <end position="275"/>
    </location>
</feature>
<feature type="compositionally biased region" description="Basic and acidic residues" evidence="19">
    <location>
        <begin position="296"/>
        <end position="313"/>
    </location>
</feature>
<evidence type="ECO:0000313" key="23">
    <source>
        <dbReference type="EMBL" id="XBE43081.1"/>
    </source>
</evidence>
<dbReference type="InterPro" id="IPR044067">
    <property type="entry name" value="PCV_3C_PRO"/>
</dbReference>
<feature type="region of interest" description="Disordered" evidence="19">
    <location>
        <begin position="1868"/>
        <end position="1895"/>
    </location>
</feature>
<dbReference type="GO" id="GO:0003723">
    <property type="term" value="F:RNA binding"/>
    <property type="evidence" value="ECO:0007669"/>
    <property type="project" value="InterPro"/>
</dbReference>
<evidence type="ECO:0000256" key="2">
    <source>
        <dbReference type="ARBA" id="ARBA00004328"/>
    </source>
</evidence>
<dbReference type="InterPro" id="IPR009003">
    <property type="entry name" value="Peptidase_S1_PA"/>
</dbReference>
<keyword evidence="15" id="KW-0067">ATP-binding</keyword>
<dbReference type="Gene3D" id="3.40.50.300">
    <property type="entry name" value="P-loop containing nucleotide triphosphate hydrolases"/>
    <property type="match status" value="1"/>
</dbReference>
<keyword evidence="17" id="KW-0693">Viral RNA replication</keyword>
<dbReference type="GO" id="GO:0039694">
    <property type="term" value="P:viral RNA genome replication"/>
    <property type="evidence" value="ECO:0007669"/>
    <property type="project" value="InterPro"/>
</dbReference>
<evidence type="ECO:0000256" key="8">
    <source>
        <dbReference type="ARBA" id="ARBA00022670"/>
    </source>
</evidence>
<keyword evidence="12" id="KW-0378">Hydrolase</keyword>
<dbReference type="InterPro" id="IPR043502">
    <property type="entry name" value="DNA/RNA_pol_sf"/>
</dbReference>
<dbReference type="PRINTS" id="PR00918">
    <property type="entry name" value="CALICVIRUSNS"/>
</dbReference>
<keyword evidence="10" id="KW-0548">Nucleotidyltransferase</keyword>
<keyword evidence="6" id="KW-0597">Phosphoprotein</keyword>
<keyword evidence="14" id="KW-0788">Thiol protease</keyword>
<organism evidence="23">
    <name type="scientific">Chromis viridis picornavirus</name>
    <dbReference type="NCBI Taxonomy" id="3156499"/>
    <lineage>
        <taxon>Viruses</taxon>
        <taxon>Riboviria</taxon>
        <taxon>Orthornavirae</taxon>
        <taxon>Pisuviricota</taxon>
        <taxon>Pisoniviricetes</taxon>
        <taxon>Picornavirales</taxon>
    </lineage>
</organism>
<dbReference type="PROSITE" id="PS51874">
    <property type="entry name" value="PCV_3C_PRO"/>
    <property type="match status" value="1"/>
</dbReference>
<accession>A0AAU7BBE7</accession>
<evidence type="ECO:0000256" key="9">
    <source>
        <dbReference type="ARBA" id="ARBA00022679"/>
    </source>
</evidence>
<dbReference type="GO" id="GO:0004197">
    <property type="term" value="F:cysteine-type endopeptidase activity"/>
    <property type="evidence" value="ECO:0007669"/>
    <property type="project" value="InterPro"/>
</dbReference>
<evidence type="ECO:0000256" key="12">
    <source>
        <dbReference type="ARBA" id="ARBA00022801"/>
    </source>
</evidence>
<feature type="region of interest" description="Disordered" evidence="19">
    <location>
        <begin position="263"/>
        <end position="314"/>
    </location>
</feature>
<dbReference type="InterPro" id="IPR001205">
    <property type="entry name" value="RNA-dir_pol_C"/>
</dbReference>
<keyword evidence="18" id="KW-1035">Host cytoplasm</keyword>
<dbReference type="GO" id="GO:0019028">
    <property type="term" value="C:viral capsid"/>
    <property type="evidence" value="ECO:0007669"/>
    <property type="project" value="UniProtKB-KW"/>
</dbReference>
<evidence type="ECO:0000256" key="5">
    <source>
        <dbReference type="ARBA" id="ARBA00022520"/>
    </source>
</evidence>
<dbReference type="SUPFAM" id="SSF56672">
    <property type="entry name" value="DNA/RNA polymerases"/>
    <property type="match status" value="1"/>
</dbReference>
<dbReference type="Gene3D" id="1.20.960.20">
    <property type="match status" value="1"/>
</dbReference>
<dbReference type="Gene3D" id="2.60.120.20">
    <property type="match status" value="3"/>
</dbReference>
<dbReference type="InterPro" id="IPR001676">
    <property type="entry name" value="Picornavirus_capsid"/>
</dbReference>
<evidence type="ECO:0000256" key="19">
    <source>
        <dbReference type="SAM" id="MobiDB-lite"/>
    </source>
</evidence>
<proteinExistence type="predicted"/>
<reference evidence="23" key="1">
    <citation type="submission" date="2024-04" db="EMBL/GenBank/DDBJ databases">
        <title>Limited transmission of microbial species among coral reef fishes from the Great Barrier Reef, Australia.</title>
        <authorList>
            <person name="Costa V.A."/>
            <person name="Bellwood D.R."/>
            <person name="Mifsud J.C.O."/>
            <person name="Geoghegan J.L."/>
            <person name="Harvey E."/>
            <person name="Holmes E.C."/>
        </authorList>
    </citation>
    <scope>NUCLEOTIDE SEQUENCE</scope>
    <source>
        <strain evidence="23">F24</strain>
    </source>
</reference>
<protein>
    <recommendedName>
        <fullName evidence="3">Genome polyprotein</fullName>
    </recommendedName>
</protein>
<keyword evidence="4" id="KW-0696">RNA-directed RNA polymerase</keyword>
<dbReference type="InterPro" id="IPR043504">
    <property type="entry name" value="Peptidase_S1_PA_chymotrypsin"/>
</dbReference>
<keyword evidence="7" id="KW-0167">Capsid protein</keyword>
<dbReference type="GO" id="GO:0006508">
    <property type="term" value="P:proteolysis"/>
    <property type="evidence" value="ECO:0007669"/>
    <property type="project" value="UniProtKB-KW"/>
</dbReference>
<keyword evidence="8" id="KW-0645">Protease</keyword>
<keyword evidence="13" id="KW-0347">Helicase</keyword>
<dbReference type="InterPro" id="IPR007094">
    <property type="entry name" value="RNA-dir_pol_PSvirus"/>
</dbReference>
<dbReference type="PROSITE" id="PS50507">
    <property type="entry name" value="RDRP_SSRNA_POS"/>
    <property type="match status" value="1"/>
</dbReference>
<dbReference type="Gene3D" id="2.40.10.10">
    <property type="entry name" value="Trypsin-like serine proteases"/>
    <property type="match status" value="1"/>
</dbReference>
<feature type="domain" description="RdRp catalytic" evidence="20">
    <location>
        <begin position="2312"/>
        <end position="2426"/>
    </location>
</feature>
<feature type="compositionally biased region" description="Acidic residues" evidence="19">
    <location>
        <begin position="1180"/>
        <end position="1189"/>
    </location>
</feature>
<dbReference type="InterPro" id="IPR004004">
    <property type="entry name" value="Helic/Pol/Pept_Calicivir-typ"/>
</dbReference>
<dbReference type="SUPFAM" id="SSF50494">
    <property type="entry name" value="Trypsin-like serine proteases"/>
    <property type="match status" value="1"/>
</dbReference>
<sequence length="2557" mass="283736">MAQSTRKTGSYLYSSLPACHVRDANWPMYFDNFPTIVSYKIERKEKNRRRVFSPKKKSVTFECGETGFTFGEMICPEIMTKSFMKKYAPKDFTICGDIAPGRGTIAPPMSVKRSKNMVDILNQCAEAGVDCDINEDNGEAYIKFKGPAHMYHLNPIPGNGLQEAIFHGGHYIHLDTPCLRGMSPRWLENQINNHENHTDELFEFEIPWWPNHFRNSEKWSNFARSAAYAIHQGVSYSVQGNNNSFSTSNGVVGNTAAANVPVNSSVSGQMTSNPAESGDVPYPTPGPTSSGPSDTKSVKQTKEKVTKKTKDHSGIVSGGPLSDLVNNGFKYGAHYLDKYLDHKIGSSTTAANQKSKAGRNADGAAAIQAANTIAGGNADPAFETTNLESDRVATAITVGNTSIGTQMNHSGSATYSEHELLPVPSNDAVTISLASSSRIFPPFNIEWPQTTGNWQVLLQTSPLALLFETTNVFTNTTRQHQFIQTGYKVTVTVNATRFNQGLLGIFAVPGPAYADGVNPMYLANPSLYFTAIHGLINLAETDTVTLDIPYCSYKPTFDWRVYQDWNLIIVPIVTLSGGASAPTTLVVEITVAPVDTIWSGLRMFDSKSTPQIAVYPSLSQPPTPTVKAQHFTTRAVPGNGAFSNVIMGQEIGLALTGDGATPVPSTGEMVDWLEIAHISGELSVWEWSASMAVGTKIGNFPAGPFASGLTTPMGYVSTLFSQWTGSLNLRLMSVTSQQHYGRYVVCYTPGDTEPATMTEAMQGPYTVITIGLDRVGEFIVPYISDSPWLSTTSFTGYVTVWVYNPLVAPIGTSQTTSLAIFLSAGLDFDLRLPISPLPLFQAEDSADTNTEATTVAPGPIIDQNTDVTPSPLRPVVSDTNLAFFMSMYRTVISTMTLVQNKVNVIPLTPDFTSAEPTPPTGGVFPLVHMIMASFAFVRADLRVRAFMESGDYGTGIECRVCFIPPGASTPVTRQGMMSYPCVDLVLTMNDKSPTFTIPFASPYPYVSINVPPKVTTQPSGSTYSVKTLPNDPILTFGNIGIYLSASVNLTMDIAYSNFRGFCPRAPPISFPSPSGAMAMLIQEPIYGKDFLYLKNKHVCHNGEYIGFDGKKFTTGKCLVSAHTHERTTIDVWTHIKHLSKFALPHTDPELFFKTLIGDPFDNNFADMPELEDEPKPQGSDDSEDEEEEEKGWWDSFKDALPTIGPSDKAISKLSHSLTEGASKVAKAAGSIDKLEQTIKDITTNVHPLFSLLTKFLAVMAAWLKHSFTEAVGLFGILFAPEIVGMVLGKDNWKQVFARVFGISPEDLTELQDVLEPSVQGPLTNVNQCLQLIKFATDLPSKLIGCLTWCVEKLCGKASPAELYFEAVQRVRGARKAAVNSRDPDSIKNYLGQANALHATLLKAECHLPGYLSFALNSINHAEKLFEAYVRGDKPALRIEPIVVMIHGEPGCGKSFITTALANHLCEIHDVDPNENVFTKSASNRFFDGYKGQLVHIIDDLGQDPEGEDFDEFCNIVSTTQYIPSLANIGEKGVPYSSTYILVPTNFDEPNDKAARCLNAIRRRFHIKVSMRVAAAYGIKTQLGGKVWHRLDINRATKCNNNDNIPPYALASCPLFDSYAAVWIDQNGKELTYWNLVAQIVDAFNMRNDVLQGANHLFKRPYKINKTPKVQLSKYKANHQGNDDYEPVPETVGKLRRLIRKEWERTPEEKPDEFCLVCSSTDHCAHMEGVGEWKCNFCFSQSDECGCEMIDYTKTAPEPFNTGRIALNEKPKAPKAPKVTWLGSMRKILTFLCNFLISFAATGLITLGVSKIIGHDKVMKAHKDYINPLLPKFVQEMNERHYPQDEIIDTINWVPPKTEDQSAYGHIPARRTTHQKPEKSEHQAPKPQARNPETSGVLGVVKKNVVPLDKGSSGLWIGEKYMLINWHVFIDELEEHGGIRFGGRLNVPDRWERDADLTLVHFPRVNNTRDIVRYMPKNPLELFPSDQVVGVCATPIMLVSHSSPEYCTCTASETKGRPVIKTRACSFPGMCGSALIKLGRSHDCVIGFHTAGVAGVTAMAEILTKQRIHYLKSKLDEFILPQGLIVSEKPAEKPVHIVRKTTLHPSPAFGSFPVKKEPAVLSKFDPRLEVAIDSIEEELMKKYSNDCPPWKEMETAFKIWKNQAVVMRGKPLTLHEALNGIPGLEPLDLNQSVGYPYNTMGMTRDHFLYKDEEGVIHPKQKLLDELEHFWDDLKEQKFSTFLKDELRPCAKVKTGNTRLVENGPLLPLIMFRKYFGVFYADVHQRHDTLLGIAVGCDPDVDWTEYGQVFSRYKIVHDVDYKNYDGSIPRCLFQLLADNWNTFSTEPESKFLLEWAAQTKRVMGATEYEISGSMPSGMSGTSIWNSICNNVLLISAFVNNPVEVREFSILTYGDDALYATKPNVPIQDVQQFLKSIGFTITPANKSDKFEDGTITEASFLKRAFRPHPIFPGMYLPLIELDTVEQSAMWERDGNLQETIDSLAQLSWQHGIDYYNWWSNCIREKVIENGHPPPKFPLWEELHCNWQKKCIGGFRTGQTF</sequence>
<evidence type="ECO:0000256" key="18">
    <source>
        <dbReference type="ARBA" id="ARBA00023200"/>
    </source>
</evidence>
<evidence type="ECO:0000256" key="14">
    <source>
        <dbReference type="ARBA" id="ARBA00022807"/>
    </source>
</evidence>
<keyword evidence="16" id="KW-0946">Virion</keyword>
<dbReference type="GO" id="GO:0005198">
    <property type="term" value="F:structural molecule activity"/>
    <property type="evidence" value="ECO:0007669"/>
    <property type="project" value="InterPro"/>
</dbReference>
<dbReference type="InterPro" id="IPR029053">
    <property type="entry name" value="Viral_coat"/>
</dbReference>
<keyword evidence="11" id="KW-0547">Nucleotide-binding</keyword>
<evidence type="ECO:0000256" key="4">
    <source>
        <dbReference type="ARBA" id="ARBA00022484"/>
    </source>
</evidence>
<evidence type="ECO:0000256" key="1">
    <source>
        <dbReference type="ARBA" id="ARBA00004192"/>
    </source>
</evidence>
<evidence type="ECO:0000256" key="10">
    <source>
        <dbReference type="ARBA" id="ARBA00022695"/>
    </source>
</evidence>
<evidence type="ECO:0000256" key="6">
    <source>
        <dbReference type="ARBA" id="ARBA00022553"/>
    </source>
</evidence>
<evidence type="ECO:0000256" key="16">
    <source>
        <dbReference type="ARBA" id="ARBA00022844"/>
    </source>
</evidence>
<evidence type="ECO:0000256" key="7">
    <source>
        <dbReference type="ARBA" id="ARBA00022561"/>
    </source>
</evidence>
<evidence type="ECO:0000256" key="3">
    <source>
        <dbReference type="ARBA" id="ARBA00020107"/>
    </source>
</evidence>
<feature type="domain" description="Peptidase C3" evidence="22">
    <location>
        <begin position="1890"/>
        <end position="2067"/>
    </location>
</feature>
<dbReference type="SUPFAM" id="SSF88633">
    <property type="entry name" value="Positive stranded ssRNA viruses"/>
    <property type="match status" value="2"/>
</dbReference>
<evidence type="ECO:0000259" key="21">
    <source>
        <dbReference type="PROSITE" id="PS51218"/>
    </source>
</evidence>
<feature type="region of interest" description="Disordered" evidence="19">
    <location>
        <begin position="1163"/>
        <end position="1191"/>
    </location>
</feature>
<dbReference type="PROSITE" id="PS51218">
    <property type="entry name" value="SF3_HELICASE_2"/>
    <property type="match status" value="1"/>
</dbReference>
<dbReference type="GO" id="GO:0003968">
    <property type="term" value="F:RNA-directed RNA polymerase activity"/>
    <property type="evidence" value="ECO:0007669"/>
    <property type="project" value="UniProtKB-KW"/>
</dbReference>
<feature type="domain" description="SF3 helicase" evidence="21">
    <location>
        <begin position="1421"/>
        <end position="1585"/>
    </location>
</feature>
<dbReference type="GO" id="GO:0003724">
    <property type="term" value="F:RNA helicase activity"/>
    <property type="evidence" value="ECO:0007669"/>
    <property type="project" value="InterPro"/>
</dbReference>
<dbReference type="GO" id="GO:0030430">
    <property type="term" value="C:host cell cytoplasm"/>
    <property type="evidence" value="ECO:0007669"/>
    <property type="project" value="UniProtKB-SubCell"/>
</dbReference>
<dbReference type="SUPFAM" id="SSF52540">
    <property type="entry name" value="P-loop containing nucleoside triphosphate hydrolases"/>
    <property type="match status" value="1"/>
</dbReference>
<dbReference type="InterPro" id="IPR033703">
    <property type="entry name" value="Rhv-like"/>
</dbReference>
<dbReference type="GO" id="GO:0005524">
    <property type="term" value="F:ATP binding"/>
    <property type="evidence" value="ECO:0007669"/>
    <property type="project" value="UniProtKB-KW"/>
</dbReference>
<dbReference type="Pfam" id="PF00680">
    <property type="entry name" value="RdRP_1"/>
    <property type="match status" value="1"/>
</dbReference>
<dbReference type="CDD" id="cd00205">
    <property type="entry name" value="rhv_like"/>
    <property type="match status" value="3"/>
</dbReference>
<evidence type="ECO:0000256" key="17">
    <source>
        <dbReference type="ARBA" id="ARBA00022953"/>
    </source>
</evidence>
<comment type="subcellular location">
    <subcellularLocation>
        <location evidence="1">Host cytoplasm</location>
    </subcellularLocation>
    <subcellularLocation>
        <location evidence="2">Virion</location>
    </subcellularLocation>
</comment>
<evidence type="ECO:0000256" key="13">
    <source>
        <dbReference type="ARBA" id="ARBA00022806"/>
    </source>
</evidence>
<evidence type="ECO:0000259" key="22">
    <source>
        <dbReference type="PROSITE" id="PS51874"/>
    </source>
</evidence>
<dbReference type="InterPro" id="IPR000605">
    <property type="entry name" value="Helicase_SF3_ssDNA/RNA_vir"/>
</dbReference>
<dbReference type="Gene3D" id="3.30.70.270">
    <property type="match status" value="2"/>
</dbReference>
<dbReference type="Pfam" id="PF00910">
    <property type="entry name" value="RNA_helicase"/>
    <property type="match status" value="1"/>
</dbReference>